<dbReference type="Proteomes" id="UP001235712">
    <property type="component" value="Unassembled WGS sequence"/>
</dbReference>
<sequence length="376" mass="40017">MIDTGAWSSRWRALPVTVRDLPVAVGVFVLCLPALGNAGTQFGDLPTRPFDGWALVAVVLECLPLATRRRWPAASILVAATGFGLDQGLAYHTVGGTAFALGLVSAGAYVERWRAGVMTALSVSFVALAVLLNHRGVTDGPVEWVVTYVVLAAAWVMGSWLRSARALEAERRQHLARAVREAERTRIARELHDVVTHHVTAMVYQAEAARYLAADPARLDETLGAVTGTGRQAITDLRHLLDLLNPEHHSSGREPTIGALDVLVGQTRDAGQPVDLVIDGVEASSTGSGEFVTYRVVQEALTNALKYAHGCPTVVRVSYGEKRIAVDVRTTGTGSEAASGSGRGLNGLRDRVEMLGGTFESGPSDQGFVVRAVIPA</sequence>
<dbReference type="CDD" id="cd16917">
    <property type="entry name" value="HATPase_UhpB-NarQ-NarX-like"/>
    <property type="match status" value="1"/>
</dbReference>
<keyword evidence="6 13" id="KW-0418">Kinase</keyword>
<keyword evidence="14" id="KW-1185">Reference proteome</keyword>
<keyword evidence="8" id="KW-0902">Two-component regulatory system</keyword>
<feature type="transmembrane region" description="Helical" evidence="9">
    <location>
        <begin position="144"/>
        <end position="161"/>
    </location>
</feature>
<keyword evidence="9" id="KW-0472">Membrane</keyword>
<feature type="transmembrane region" description="Helical" evidence="9">
    <location>
        <begin position="88"/>
        <end position="109"/>
    </location>
</feature>
<evidence type="ECO:0000256" key="7">
    <source>
        <dbReference type="ARBA" id="ARBA00022840"/>
    </source>
</evidence>
<dbReference type="InterPro" id="IPR055558">
    <property type="entry name" value="DUF7134"/>
</dbReference>
<dbReference type="SUPFAM" id="SSF55874">
    <property type="entry name" value="ATPase domain of HSP90 chaperone/DNA topoisomerase II/histidine kinase"/>
    <property type="match status" value="1"/>
</dbReference>
<evidence type="ECO:0000256" key="9">
    <source>
        <dbReference type="SAM" id="Phobius"/>
    </source>
</evidence>
<dbReference type="InterPro" id="IPR011712">
    <property type="entry name" value="Sig_transdc_His_kin_sub3_dim/P"/>
</dbReference>
<dbReference type="InterPro" id="IPR003594">
    <property type="entry name" value="HATPase_dom"/>
</dbReference>
<organism evidence="13 14">
    <name type="scientific">Kineosporia succinea</name>
    <dbReference type="NCBI Taxonomy" id="84632"/>
    <lineage>
        <taxon>Bacteria</taxon>
        <taxon>Bacillati</taxon>
        <taxon>Actinomycetota</taxon>
        <taxon>Actinomycetes</taxon>
        <taxon>Kineosporiales</taxon>
        <taxon>Kineosporiaceae</taxon>
        <taxon>Kineosporia</taxon>
    </lineage>
</organism>
<feature type="domain" description="Histidine kinase/HSP90-like ATPase" evidence="10">
    <location>
        <begin position="294"/>
        <end position="375"/>
    </location>
</feature>
<name>A0ABT9P7V0_9ACTN</name>
<dbReference type="InterPro" id="IPR036890">
    <property type="entry name" value="HATPase_C_sf"/>
</dbReference>
<evidence type="ECO:0000256" key="4">
    <source>
        <dbReference type="ARBA" id="ARBA00022679"/>
    </source>
</evidence>
<feature type="transmembrane region" description="Helical" evidence="9">
    <location>
        <begin position="21"/>
        <end position="38"/>
    </location>
</feature>
<keyword evidence="4" id="KW-0808">Transferase</keyword>
<dbReference type="Gene3D" id="1.20.5.1930">
    <property type="match status" value="1"/>
</dbReference>
<dbReference type="PANTHER" id="PTHR24421:SF10">
    <property type="entry name" value="NITRATE_NITRITE SENSOR PROTEIN NARQ"/>
    <property type="match status" value="1"/>
</dbReference>
<evidence type="ECO:0000256" key="1">
    <source>
        <dbReference type="ARBA" id="ARBA00000085"/>
    </source>
</evidence>
<evidence type="ECO:0000259" key="11">
    <source>
        <dbReference type="Pfam" id="PF07730"/>
    </source>
</evidence>
<keyword evidence="9" id="KW-1133">Transmembrane helix</keyword>
<dbReference type="Pfam" id="PF02518">
    <property type="entry name" value="HATPase_c"/>
    <property type="match status" value="1"/>
</dbReference>
<protein>
    <recommendedName>
        <fullName evidence="2">histidine kinase</fullName>
        <ecNumber evidence="2">2.7.13.3</ecNumber>
    </recommendedName>
</protein>
<keyword evidence="9" id="KW-0812">Transmembrane</keyword>
<comment type="caution">
    <text evidence="13">The sequence shown here is derived from an EMBL/GenBank/DDBJ whole genome shotgun (WGS) entry which is preliminary data.</text>
</comment>
<evidence type="ECO:0000259" key="10">
    <source>
        <dbReference type="Pfam" id="PF02518"/>
    </source>
</evidence>
<dbReference type="Pfam" id="PF07730">
    <property type="entry name" value="HisKA_3"/>
    <property type="match status" value="1"/>
</dbReference>
<dbReference type="InterPro" id="IPR050482">
    <property type="entry name" value="Sensor_HK_TwoCompSys"/>
</dbReference>
<reference evidence="13 14" key="1">
    <citation type="submission" date="2023-07" db="EMBL/GenBank/DDBJ databases">
        <title>Sequencing the genomes of 1000 actinobacteria strains.</title>
        <authorList>
            <person name="Klenk H.-P."/>
        </authorList>
    </citation>
    <scope>NUCLEOTIDE SEQUENCE [LARGE SCALE GENOMIC DNA]</scope>
    <source>
        <strain evidence="13 14">DSM 44388</strain>
    </source>
</reference>
<dbReference type="GO" id="GO:0016301">
    <property type="term" value="F:kinase activity"/>
    <property type="evidence" value="ECO:0007669"/>
    <property type="project" value="UniProtKB-KW"/>
</dbReference>
<gene>
    <name evidence="13" type="ORF">J2S57_004518</name>
</gene>
<dbReference type="RefSeq" id="WP_307246289.1">
    <property type="nucleotide sequence ID" value="NZ_JAUSQZ010000001.1"/>
</dbReference>
<evidence type="ECO:0000256" key="3">
    <source>
        <dbReference type="ARBA" id="ARBA00022553"/>
    </source>
</evidence>
<keyword evidence="7" id="KW-0067">ATP-binding</keyword>
<comment type="catalytic activity">
    <reaction evidence="1">
        <text>ATP + protein L-histidine = ADP + protein N-phospho-L-histidine.</text>
        <dbReference type="EC" id="2.7.13.3"/>
    </reaction>
</comment>
<evidence type="ECO:0000313" key="13">
    <source>
        <dbReference type="EMBL" id="MDP9828769.1"/>
    </source>
</evidence>
<evidence type="ECO:0000313" key="14">
    <source>
        <dbReference type="Proteomes" id="UP001235712"/>
    </source>
</evidence>
<dbReference type="EMBL" id="JAUSQZ010000001">
    <property type="protein sequence ID" value="MDP9828769.1"/>
    <property type="molecule type" value="Genomic_DNA"/>
</dbReference>
<dbReference type="PANTHER" id="PTHR24421">
    <property type="entry name" value="NITRATE/NITRITE SENSOR PROTEIN NARX-RELATED"/>
    <property type="match status" value="1"/>
</dbReference>
<accession>A0ABT9P7V0</accession>
<evidence type="ECO:0000259" key="12">
    <source>
        <dbReference type="Pfam" id="PF23539"/>
    </source>
</evidence>
<evidence type="ECO:0000256" key="2">
    <source>
        <dbReference type="ARBA" id="ARBA00012438"/>
    </source>
</evidence>
<feature type="domain" description="DUF7134" evidence="12">
    <location>
        <begin position="17"/>
        <end position="164"/>
    </location>
</feature>
<evidence type="ECO:0000256" key="5">
    <source>
        <dbReference type="ARBA" id="ARBA00022741"/>
    </source>
</evidence>
<dbReference type="Gene3D" id="3.30.565.10">
    <property type="entry name" value="Histidine kinase-like ATPase, C-terminal domain"/>
    <property type="match status" value="1"/>
</dbReference>
<feature type="domain" description="Signal transduction histidine kinase subgroup 3 dimerisation and phosphoacceptor" evidence="11">
    <location>
        <begin position="183"/>
        <end position="247"/>
    </location>
</feature>
<proteinExistence type="predicted"/>
<dbReference type="Pfam" id="PF23539">
    <property type="entry name" value="DUF7134"/>
    <property type="match status" value="1"/>
</dbReference>
<evidence type="ECO:0000256" key="6">
    <source>
        <dbReference type="ARBA" id="ARBA00022777"/>
    </source>
</evidence>
<keyword evidence="5" id="KW-0547">Nucleotide-binding</keyword>
<dbReference type="EC" id="2.7.13.3" evidence="2"/>
<feature type="transmembrane region" description="Helical" evidence="9">
    <location>
        <begin position="115"/>
        <end position="132"/>
    </location>
</feature>
<keyword evidence="3" id="KW-0597">Phosphoprotein</keyword>
<evidence type="ECO:0000256" key="8">
    <source>
        <dbReference type="ARBA" id="ARBA00023012"/>
    </source>
</evidence>